<protein>
    <recommendedName>
        <fullName evidence="1">MROH2B-like N-terminal HEAT-repeats domain-containing protein</fullName>
    </recommendedName>
</protein>
<sequence length="72" mass="7911">MLLLIVYGIHIDCLLQELNSDWQRAATSLLVAIGSHLPDLVMEEIFLHLSGTSSALQAMVQILAEFASSSRE</sequence>
<dbReference type="Proteomes" id="UP000236291">
    <property type="component" value="Unassembled WGS sequence"/>
</dbReference>
<dbReference type="PANTHER" id="PTHR23120">
    <property type="entry name" value="MAESTRO-RELATED HEAT DOMAIN-CONTAINING"/>
    <property type="match status" value="1"/>
</dbReference>
<evidence type="ECO:0000313" key="2">
    <source>
        <dbReference type="EMBL" id="PNX86542.1"/>
    </source>
</evidence>
<dbReference type="AlphaFoldDB" id="A0A2K3M6X0"/>
<organism evidence="2 3">
    <name type="scientific">Trifolium pratense</name>
    <name type="common">Red clover</name>
    <dbReference type="NCBI Taxonomy" id="57577"/>
    <lineage>
        <taxon>Eukaryota</taxon>
        <taxon>Viridiplantae</taxon>
        <taxon>Streptophyta</taxon>
        <taxon>Embryophyta</taxon>
        <taxon>Tracheophyta</taxon>
        <taxon>Spermatophyta</taxon>
        <taxon>Magnoliopsida</taxon>
        <taxon>eudicotyledons</taxon>
        <taxon>Gunneridae</taxon>
        <taxon>Pentapetalae</taxon>
        <taxon>rosids</taxon>
        <taxon>fabids</taxon>
        <taxon>Fabales</taxon>
        <taxon>Fabaceae</taxon>
        <taxon>Papilionoideae</taxon>
        <taxon>50 kb inversion clade</taxon>
        <taxon>NPAAA clade</taxon>
        <taxon>Hologalegina</taxon>
        <taxon>IRL clade</taxon>
        <taxon>Trifolieae</taxon>
        <taxon>Trifolium</taxon>
    </lineage>
</organism>
<accession>A0A2K3M6X0</accession>
<dbReference type="STRING" id="57577.A0A2K3M6X0"/>
<dbReference type="GO" id="GO:0005737">
    <property type="term" value="C:cytoplasm"/>
    <property type="evidence" value="ECO:0007669"/>
    <property type="project" value="TreeGrafter"/>
</dbReference>
<evidence type="ECO:0000313" key="3">
    <source>
        <dbReference type="Proteomes" id="UP000236291"/>
    </source>
</evidence>
<dbReference type="InterPro" id="IPR056282">
    <property type="entry name" value="MROH2B-like_N_HEAT"/>
</dbReference>
<comment type="caution">
    <text evidence="2">The sequence shown here is derived from an EMBL/GenBank/DDBJ whole genome shotgun (WGS) entry which is preliminary data.</text>
</comment>
<feature type="domain" description="MROH2B-like N-terminal HEAT-repeats" evidence="1">
    <location>
        <begin position="17"/>
        <end position="69"/>
    </location>
</feature>
<proteinExistence type="predicted"/>
<dbReference type="EMBL" id="ASHM01051459">
    <property type="protein sequence ID" value="PNX86542.1"/>
    <property type="molecule type" value="Genomic_DNA"/>
</dbReference>
<name>A0A2K3M6X0_TRIPR</name>
<dbReference type="PANTHER" id="PTHR23120:SF0">
    <property type="entry name" value="MAESTRO HEAT-LIKE REPEAT FAMILY MEMBER 1"/>
    <property type="match status" value="1"/>
</dbReference>
<reference evidence="2 3" key="2">
    <citation type="journal article" date="2017" name="Front. Plant Sci.">
        <title>Gene Classification and Mining of Molecular Markers Useful in Red Clover (Trifolium pratense) Breeding.</title>
        <authorList>
            <person name="Istvanek J."/>
            <person name="Dluhosova J."/>
            <person name="Dluhos P."/>
            <person name="Patkova L."/>
            <person name="Nedelnik J."/>
            <person name="Repkova J."/>
        </authorList>
    </citation>
    <scope>NUCLEOTIDE SEQUENCE [LARGE SCALE GENOMIC DNA]</scope>
    <source>
        <strain evidence="3">cv. Tatra</strain>
        <tissue evidence="2">Young leaves</tissue>
    </source>
</reference>
<evidence type="ECO:0000259" key="1">
    <source>
        <dbReference type="Pfam" id="PF23221"/>
    </source>
</evidence>
<gene>
    <name evidence="2" type="ORF">L195_g042620</name>
</gene>
<reference evidence="2 3" key="1">
    <citation type="journal article" date="2014" name="Am. J. Bot.">
        <title>Genome assembly and annotation for red clover (Trifolium pratense; Fabaceae).</title>
        <authorList>
            <person name="Istvanek J."/>
            <person name="Jaros M."/>
            <person name="Krenek A."/>
            <person name="Repkova J."/>
        </authorList>
    </citation>
    <scope>NUCLEOTIDE SEQUENCE [LARGE SCALE GENOMIC DNA]</scope>
    <source>
        <strain evidence="3">cv. Tatra</strain>
        <tissue evidence="2">Young leaves</tissue>
    </source>
</reference>
<dbReference type="Pfam" id="PF23221">
    <property type="entry name" value="HEAT_MROH2B_1st"/>
    <property type="match status" value="1"/>
</dbReference>
<dbReference type="InterPro" id="IPR045206">
    <property type="entry name" value="Maestro_heat-like_prot"/>
</dbReference>